<dbReference type="EMBL" id="DPPF01000154">
    <property type="protein sequence ID" value="HCW93507.1"/>
    <property type="molecule type" value="Genomic_DNA"/>
</dbReference>
<dbReference type="NCBIfam" id="TIGR02532">
    <property type="entry name" value="IV_pilin_GFxxxE"/>
    <property type="match status" value="1"/>
</dbReference>
<keyword evidence="1" id="KW-1133">Transmembrane helix</keyword>
<gene>
    <name evidence="2" type="ORF">DHM44_07475</name>
</gene>
<reference evidence="2 3" key="1">
    <citation type="journal article" date="2018" name="Nat. Biotechnol.">
        <title>A standardized bacterial taxonomy based on genome phylogeny substantially revises the tree of life.</title>
        <authorList>
            <person name="Parks D.H."/>
            <person name="Chuvochina M."/>
            <person name="Waite D.W."/>
            <person name="Rinke C."/>
            <person name="Skarshewski A."/>
            <person name="Chaumeil P.A."/>
            <person name="Hugenholtz P."/>
        </authorList>
    </citation>
    <scope>NUCLEOTIDE SEQUENCE [LARGE SCALE GENOMIC DNA]</scope>
    <source>
        <strain evidence="2">UBA8672</strain>
    </source>
</reference>
<keyword evidence="1" id="KW-0472">Membrane</keyword>
<proteinExistence type="predicted"/>
<feature type="transmembrane region" description="Helical" evidence="1">
    <location>
        <begin position="12"/>
        <end position="32"/>
    </location>
</feature>
<sequence length="136" mass="15066">MNKKGFTLVELMISMFIFAIVMLGLIAGTTLVKKISLRNTLRNAAVNIASEEANRIRGMSFDSVSDVCSGSCDPASGNPDCIVERRFRNFNKNFGRSIGVDPGSNPDIKKVSIEICWDAYDKNYSYTIETIIKDVD</sequence>
<accession>A0A3D5QCF3</accession>
<evidence type="ECO:0000313" key="2">
    <source>
        <dbReference type="EMBL" id="HCW93507.1"/>
    </source>
</evidence>
<protein>
    <recommendedName>
        <fullName evidence="4">Prepilin-type N-terminal cleavage/methylation domain-containing protein</fullName>
    </recommendedName>
</protein>
<name>A0A3D5QCF3_FLESI</name>
<evidence type="ECO:0000256" key="1">
    <source>
        <dbReference type="SAM" id="Phobius"/>
    </source>
</evidence>
<dbReference type="InterPro" id="IPR012902">
    <property type="entry name" value="N_methyl_site"/>
</dbReference>
<evidence type="ECO:0008006" key="4">
    <source>
        <dbReference type="Google" id="ProtNLM"/>
    </source>
</evidence>
<dbReference type="AlphaFoldDB" id="A0A3D5QCF3"/>
<evidence type="ECO:0000313" key="3">
    <source>
        <dbReference type="Proteomes" id="UP000262325"/>
    </source>
</evidence>
<dbReference type="Proteomes" id="UP000262325">
    <property type="component" value="Unassembled WGS sequence"/>
</dbReference>
<dbReference type="PROSITE" id="PS00409">
    <property type="entry name" value="PROKAR_NTER_METHYL"/>
    <property type="match status" value="1"/>
</dbReference>
<dbReference type="Pfam" id="PF07963">
    <property type="entry name" value="N_methyl"/>
    <property type="match status" value="1"/>
</dbReference>
<organism evidence="2 3">
    <name type="scientific">Flexistipes sinusarabici</name>
    <dbReference type="NCBI Taxonomy" id="2352"/>
    <lineage>
        <taxon>Bacteria</taxon>
        <taxon>Pseudomonadati</taxon>
        <taxon>Deferribacterota</taxon>
        <taxon>Deferribacteres</taxon>
        <taxon>Deferribacterales</taxon>
        <taxon>Flexistipitaceae</taxon>
        <taxon>Flexistipes</taxon>
    </lineage>
</organism>
<comment type="caution">
    <text evidence="2">The sequence shown here is derived from an EMBL/GenBank/DDBJ whole genome shotgun (WGS) entry which is preliminary data.</text>
</comment>
<keyword evidence="1" id="KW-0812">Transmembrane</keyword>